<name>A0ABW3ADK9_9ACTN</name>
<proteinExistence type="predicted"/>
<reference evidence="2" key="1">
    <citation type="journal article" date="2019" name="Int. J. Syst. Evol. Microbiol.">
        <title>The Global Catalogue of Microorganisms (GCM) 10K type strain sequencing project: providing services to taxonomists for standard genome sequencing and annotation.</title>
        <authorList>
            <consortium name="The Broad Institute Genomics Platform"/>
            <consortium name="The Broad Institute Genome Sequencing Center for Infectious Disease"/>
            <person name="Wu L."/>
            <person name="Ma J."/>
        </authorList>
    </citation>
    <scope>NUCLEOTIDE SEQUENCE [LARGE SCALE GENOMIC DNA]</scope>
    <source>
        <strain evidence="2">JCM 32148</strain>
    </source>
</reference>
<dbReference type="Pfam" id="PF13424">
    <property type="entry name" value="TPR_12"/>
    <property type="match status" value="1"/>
</dbReference>
<comment type="caution">
    <text evidence="1">The sequence shown here is derived from an EMBL/GenBank/DDBJ whole genome shotgun (WGS) entry which is preliminary data.</text>
</comment>
<gene>
    <name evidence="1" type="ORF">ACFQZ8_32570</name>
</gene>
<organism evidence="1 2">
    <name type="scientific">Micromonospora azadirachtae</name>
    <dbReference type="NCBI Taxonomy" id="1970735"/>
    <lineage>
        <taxon>Bacteria</taxon>
        <taxon>Bacillati</taxon>
        <taxon>Actinomycetota</taxon>
        <taxon>Actinomycetes</taxon>
        <taxon>Micromonosporales</taxon>
        <taxon>Micromonosporaceae</taxon>
        <taxon>Micromonospora</taxon>
    </lineage>
</organism>
<sequence>FFDLSGRWVDWTTTGEVALDAARAGGDLVGQARMHRSLAGAAYFRHEHETALGHLDQAVELLKRLGLLGELIRANINRAMILGAQGRHEEVVRAVSAALGSARTVGDDKLLADALAVLGASNAELGRAEEARRCAEQAMALSRGAQYKLGIAEAWEILGTSMGTPGELYDLLA</sequence>
<feature type="non-terminal residue" evidence="1">
    <location>
        <position position="173"/>
    </location>
</feature>
<evidence type="ECO:0000313" key="1">
    <source>
        <dbReference type="EMBL" id="MFD0788676.1"/>
    </source>
</evidence>
<dbReference type="SUPFAM" id="SSF48452">
    <property type="entry name" value="TPR-like"/>
    <property type="match status" value="1"/>
</dbReference>
<dbReference type="Proteomes" id="UP001597053">
    <property type="component" value="Unassembled WGS sequence"/>
</dbReference>
<keyword evidence="2" id="KW-1185">Reference proteome</keyword>
<dbReference type="Gene3D" id="1.25.40.10">
    <property type="entry name" value="Tetratricopeptide repeat domain"/>
    <property type="match status" value="1"/>
</dbReference>
<dbReference type="InterPro" id="IPR011990">
    <property type="entry name" value="TPR-like_helical_dom_sf"/>
</dbReference>
<protein>
    <submittedName>
        <fullName evidence="1">Tetratricopeptide repeat protein</fullName>
    </submittedName>
</protein>
<evidence type="ECO:0000313" key="2">
    <source>
        <dbReference type="Proteomes" id="UP001597053"/>
    </source>
</evidence>
<accession>A0ABW3ADK9</accession>
<feature type="non-terminal residue" evidence="1">
    <location>
        <position position="1"/>
    </location>
</feature>
<dbReference type="EMBL" id="JBHTHM010002993">
    <property type="protein sequence ID" value="MFD0788676.1"/>
    <property type="molecule type" value="Genomic_DNA"/>
</dbReference>